<gene>
    <name evidence="1" type="ORF">ADUPG1_004497</name>
</gene>
<feature type="non-terminal residue" evidence="1">
    <location>
        <position position="1"/>
    </location>
</feature>
<comment type="caution">
    <text evidence="1">The sequence shown here is derived from an EMBL/GenBank/DDBJ whole genome shotgun (WGS) entry which is preliminary data.</text>
</comment>
<evidence type="ECO:0000313" key="2">
    <source>
        <dbReference type="Proteomes" id="UP001057375"/>
    </source>
</evidence>
<sequence>KYGFDTQMGGSLDESQIVTVIDNDLPVFTQWFTSQRDGHSMVLAGYSYSSSGFGMTLMDPNRGFIAARYEGSDSKITYRVNGKTKVFKWEGTLIAQ</sequence>
<accession>A0ABQ5JYW3</accession>
<keyword evidence="2" id="KW-1185">Reference proteome</keyword>
<protein>
    <recommendedName>
        <fullName evidence="3">Peptidase C39-like domain-containing protein</fullName>
    </recommendedName>
</protein>
<reference evidence="1" key="1">
    <citation type="submission" date="2022-03" db="EMBL/GenBank/DDBJ databases">
        <title>Draft genome sequence of Aduncisulcus paluster, a free-living microaerophilic Fornicata.</title>
        <authorList>
            <person name="Yuyama I."/>
            <person name="Kume K."/>
            <person name="Tamura T."/>
            <person name="Inagaki Y."/>
            <person name="Hashimoto T."/>
        </authorList>
    </citation>
    <scope>NUCLEOTIDE SEQUENCE</scope>
    <source>
        <strain evidence="1">NY0171</strain>
    </source>
</reference>
<dbReference type="Proteomes" id="UP001057375">
    <property type="component" value="Unassembled WGS sequence"/>
</dbReference>
<organism evidence="1 2">
    <name type="scientific">Aduncisulcus paluster</name>
    <dbReference type="NCBI Taxonomy" id="2918883"/>
    <lineage>
        <taxon>Eukaryota</taxon>
        <taxon>Metamonada</taxon>
        <taxon>Carpediemonas-like organisms</taxon>
        <taxon>Aduncisulcus</taxon>
    </lineage>
</organism>
<dbReference type="EMBL" id="BQXS01006753">
    <property type="protein sequence ID" value="GKT22201.1"/>
    <property type="molecule type" value="Genomic_DNA"/>
</dbReference>
<evidence type="ECO:0008006" key="3">
    <source>
        <dbReference type="Google" id="ProtNLM"/>
    </source>
</evidence>
<evidence type="ECO:0000313" key="1">
    <source>
        <dbReference type="EMBL" id="GKT22201.1"/>
    </source>
</evidence>
<proteinExistence type="predicted"/>
<name>A0ABQ5JYW3_9EUKA</name>